<dbReference type="Proteomes" id="UP000198755">
    <property type="component" value="Unassembled WGS sequence"/>
</dbReference>
<name>A0A1I3ZP36_9HYPH</name>
<gene>
    <name evidence="6" type="ORF">SAMN05444581_10887</name>
</gene>
<keyword evidence="4 5" id="KW-0472">Membrane</keyword>
<evidence type="ECO:0000256" key="1">
    <source>
        <dbReference type="ARBA" id="ARBA00004141"/>
    </source>
</evidence>
<reference evidence="6 7" key="1">
    <citation type="submission" date="2016-10" db="EMBL/GenBank/DDBJ databases">
        <authorList>
            <person name="de Groot N.N."/>
        </authorList>
    </citation>
    <scope>NUCLEOTIDE SEQUENCE [LARGE SCALE GENOMIC DNA]</scope>
    <source>
        <strain evidence="6 7">NE2</strain>
    </source>
</reference>
<dbReference type="OrthoDB" id="5421146at2"/>
<comment type="subcellular location">
    <subcellularLocation>
        <location evidence="1">Membrane</location>
        <topology evidence="1">Multi-pass membrane protein</topology>
    </subcellularLocation>
</comment>
<evidence type="ECO:0000256" key="2">
    <source>
        <dbReference type="ARBA" id="ARBA00022692"/>
    </source>
</evidence>
<dbReference type="STRING" id="1612308.SAMN05444581_10887"/>
<feature type="transmembrane region" description="Helical" evidence="5">
    <location>
        <begin position="20"/>
        <end position="39"/>
    </location>
</feature>
<keyword evidence="2 5" id="KW-0812">Transmembrane</keyword>
<keyword evidence="7" id="KW-1185">Reference proteome</keyword>
<evidence type="ECO:0000256" key="4">
    <source>
        <dbReference type="ARBA" id="ARBA00023136"/>
    </source>
</evidence>
<dbReference type="InterPro" id="IPR059112">
    <property type="entry name" value="CysZ/EI24"/>
</dbReference>
<organism evidence="6 7">
    <name type="scientific">Methylocapsa palsarum</name>
    <dbReference type="NCBI Taxonomy" id="1612308"/>
    <lineage>
        <taxon>Bacteria</taxon>
        <taxon>Pseudomonadati</taxon>
        <taxon>Pseudomonadota</taxon>
        <taxon>Alphaproteobacteria</taxon>
        <taxon>Hyphomicrobiales</taxon>
        <taxon>Beijerinckiaceae</taxon>
        <taxon>Methylocapsa</taxon>
    </lineage>
</organism>
<dbReference type="RefSeq" id="WP_091682003.1">
    <property type="nucleotide sequence ID" value="NZ_FOSN01000008.1"/>
</dbReference>
<sequence>MFEDVLAAADDVLTPPFRNALVKTILFTLGLLALLWAVLEKLLAGALALPYPWLTSALTLIGGAGLMIGLAFLIPSASFLIAGFFFDDLADAVERELRPGATAGQRLALHDALWLAVRFSAVALVVNLAALLLLLVPGVNAIAFFAANAYLFGRGYFELAASRRLPPGEVRRLRKRHEPRLFAAGLILAAMLAVPVLNLLTPLFGTALFVRITAGILREPMVSAPRGGESPGRSGRAKP</sequence>
<proteinExistence type="predicted"/>
<feature type="transmembrane region" description="Helical" evidence="5">
    <location>
        <begin position="59"/>
        <end position="86"/>
    </location>
</feature>
<accession>A0A1I3ZP36</accession>
<dbReference type="Pfam" id="PF07264">
    <property type="entry name" value="EI24"/>
    <property type="match status" value="1"/>
</dbReference>
<feature type="transmembrane region" description="Helical" evidence="5">
    <location>
        <begin position="181"/>
        <end position="200"/>
    </location>
</feature>
<protein>
    <submittedName>
        <fullName evidence="6">CysZ protein</fullName>
    </submittedName>
</protein>
<keyword evidence="3 5" id="KW-1133">Transmembrane helix</keyword>
<evidence type="ECO:0000313" key="7">
    <source>
        <dbReference type="Proteomes" id="UP000198755"/>
    </source>
</evidence>
<feature type="transmembrane region" description="Helical" evidence="5">
    <location>
        <begin position="107"/>
        <end position="135"/>
    </location>
</feature>
<evidence type="ECO:0000256" key="3">
    <source>
        <dbReference type="ARBA" id="ARBA00022989"/>
    </source>
</evidence>
<dbReference type="EMBL" id="FOSN01000008">
    <property type="protein sequence ID" value="SFK45855.1"/>
    <property type="molecule type" value="Genomic_DNA"/>
</dbReference>
<dbReference type="AlphaFoldDB" id="A0A1I3ZP36"/>
<evidence type="ECO:0000313" key="6">
    <source>
        <dbReference type="EMBL" id="SFK45855.1"/>
    </source>
</evidence>
<evidence type="ECO:0000256" key="5">
    <source>
        <dbReference type="SAM" id="Phobius"/>
    </source>
</evidence>